<reference evidence="1 2" key="1">
    <citation type="journal article" date="2024" name="Plant Biotechnol. J.">
        <title>Genome and CRISPR/Cas9 system of a widespread forest tree (Populus alba) in the world.</title>
        <authorList>
            <person name="Liu Y.J."/>
            <person name="Jiang P.F."/>
            <person name="Han X.M."/>
            <person name="Li X.Y."/>
            <person name="Wang H.M."/>
            <person name="Wang Y.J."/>
            <person name="Wang X.X."/>
            <person name="Zeng Q.Y."/>
        </authorList>
    </citation>
    <scope>NUCLEOTIDE SEQUENCE [LARGE SCALE GENOMIC DNA]</scope>
    <source>
        <strain evidence="2">cv. PAL-ZL1</strain>
    </source>
</reference>
<evidence type="ECO:0000313" key="2">
    <source>
        <dbReference type="Proteomes" id="UP000309997"/>
    </source>
</evidence>
<evidence type="ECO:0000313" key="1">
    <source>
        <dbReference type="EMBL" id="KAL3567176.1"/>
    </source>
</evidence>
<accession>A0ACC4ALX7</accession>
<proteinExistence type="predicted"/>
<organism evidence="1 2">
    <name type="scientific">Populus alba</name>
    <name type="common">White poplar</name>
    <dbReference type="NCBI Taxonomy" id="43335"/>
    <lineage>
        <taxon>Eukaryota</taxon>
        <taxon>Viridiplantae</taxon>
        <taxon>Streptophyta</taxon>
        <taxon>Embryophyta</taxon>
        <taxon>Tracheophyta</taxon>
        <taxon>Spermatophyta</taxon>
        <taxon>Magnoliopsida</taxon>
        <taxon>eudicotyledons</taxon>
        <taxon>Gunneridae</taxon>
        <taxon>Pentapetalae</taxon>
        <taxon>rosids</taxon>
        <taxon>fabids</taxon>
        <taxon>Malpighiales</taxon>
        <taxon>Salicaceae</taxon>
        <taxon>Saliceae</taxon>
        <taxon>Populus</taxon>
    </lineage>
</organism>
<name>A0ACC4ALX7_POPAL</name>
<keyword evidence="2" id="KW-1185">Reference proteome</keyword>
<dbReference type="Proteomes" id="UP000309997">
    <property type="component" value="Unassembled WGS sequence"/>
</dbReference>
<gene>
    <name evidence="1" type="ORF">D5086_032591</name>
</gene>
<protein>
    <submittedName>
        <fullName evidence="1">Uncharacterized protein</fullName>
    </submittedName>
</protein>
<comment type="caution">
    <text evidence="1">The sequence shown here is derived from an EMBL/GenBank/DDBJ whole genome shotgun (WGS) entry which is preliminary data.</text>
</comment>
<sequence>MPLHLHKLDVAIATHLNPQGVLKRWLSSIRAFSAEETGLSNFGVGLAFIISRVDIIEFPMAVKRVHTPSVCVCVLLVVIIMLHTGMILISDDTEADADDAYNEATSEL</sequence>
<dbReference type="EMBL" id="RCHU02000018">
    <property type="protein sequence ID" value="KAL3567176.1"/>
    <property type="molecule type" value="Genomic_DNA"/>
</dbReference>